<proteinExistence type="predicted"/>
<sequence>MKDINILGKKVDVIVDRPLGSYHPKYKNLYYPVNYGYVENIIASDNEWQDVYILGINEPIERYTGKVIAIIQRFNDIENKWVVVPEEMSFTKEQIKKLVNFQEQYFESEIIM</sequence>
<dbReference type="GO" id="GO:0004427">
    <property type="term" value="F:inorganic diphosphate phosphatase activity"/>
    <property type="evidence" value="ECO:0007669"/>
    <property type="project" value="InterPro"/>
</dbReference>
<name>A0A1Y4Q2Y9_9FIRM</name>
<reference evidence="2" key="1">
    <citation type="submission" date="2017-04" db="EMBL/GenBank/DDBJ databases">
        <title>Function of individual gut microbiota members based on whole genome sequencing of pure cultures obtained from chicken caecum.</title>
        <authorList>
            <person name="Medvecky M."/>
            <person name="Cejkova D."/>
            <person name="Polansky O."/>
            <person name="Karasova D."/>
            <person name="Kubasova T."/>
            <person name="Cizek A."/>
            <person name="Rychlik I."/>
        </authorList>
    </citation>
    <scope>NUCLEOTIDE SEQUENCE [LARGE SCALE GENOMIC DNA]</scope>
    <source>
        <strain evidence="2">An149</strain>
    </source>
</reference>
<comment type="caution">
    <text evidence="1">The sequence shown here is derived from an EMBL/GenBank/DDBJ whole genome shotgun (WGS) entry which is preliminary data.</text>
</comment>
<dbReference type="Gene3D" id="3.90.80.10">
    <property type="entry name" value="Inorganic pyrophosphatase"/>
    <property type="match status" value="1"/>
</dbReference>
<dbReference type="EMBL" id="NFLB01000001">
    <property type="protein sequence ID" value="OUQ06354.1"/>
    <property type="molecule type" value="Genomic_DNA"/>
</dbReference>
<organism evidence="1 2">
    <name type="scientific">Thomasclavelia spiroformis</name>
    <dbReference type="NCBI Taxonomy" id="29348"/>
    <lineage>
        <taxon>Bacteria</taxon>
        <taxon>Bacillati</taxon>
        <taxon>Bacillota</taxon>
        <taxon>Erysipelotrichia</taxon>
        <taxon>Erysipelotrichales</taxon>
        <taxon>Coprobacillaceae</taxon>
        <taxon>Thomasclavelia</taxon>
    </lineage>
</organism>
<evidence type="ECO:0000313" key="2">
    <source>
        <dbReference type="Proteomes" id="UP000196258"/>
    </source>
</evidence>
<dbReference type="GO" id="GO:0006796">
    <property type="term" value="P:phosphate-containing compound metabolic process"/>
    <property type="evidence" value="ECO:0007669"/>
    <property type="project" value="InterPro"/>
</dbReference>
<dbReference type="Proteomes" id="UP000196258">
    <property type="component" value="Unassembled WGS sequence"/>
</dbReference>
<dbReference type="RefSeq" id="WP_087253499.1">
    <property type="nucleotide sequence ID" value="NZ_NFKY01000058.1"/>
</dbReference>
<dbReference type="GO" id="GO:0005737">
    <property type="term" value="C:cytoplasm"/>
    <property type="evidence" value="ECO:0007669"/>
    <property type="project" value="InterPro"/>
</dbReference>
<dbReference type="SUPFAM" id="SSF50324">
    <property type="entry name" value="Inorganic pyrophosphatase"/>
    <property type="match status" value="1"/>
</dbReference>
<dbReference type="AlphaFoldDB" id="A0A1Y4Q2Y9"/>
<evidence type="ECO:0000313" key="1">
    <source>
        <dbReference type="EMBL" id="OUQ06354.1"/>
    </source>
</evidence>
<gene>
    <name evidence="1" type="ORF">B5E91_00040</name>
</gene>
<protein>
    <submittedName>
        <fullName evidence="1">Inorganic pyrophosphatase</fullName>
    </submittedName>
</protein>
<dbReference type="InterPro" id="IPR036649">
    <property type="entry name" value="Pyrophosphatase_sf"/>
</dbReference>
<accession>A0A1Y4Q2Y9</accession>
<dbReference type="GO" id="GO:0000287">
    <property type="term" value="F:magnesium ion binding"/>
    <property type="evidence" value="ECO:0007669"/>
    <property type="project" value="InterPro"/>
</dbReference>